<accession>A0A1G7TGR6</accession>
<sequence>MRSRLIAGTHGFLRVGKPTLSARDLADHRNCYTHHQCCNSIFSYVCWVKIVKGPCHAFRIQKPRSGGLFSSRLVRPNSSHASPRPNLSDRLRHLAVFVRWLAGFCAMRTRAGRVHPAHHTLAGGAAASDLALPHGCVLRWSCQVAPHGPDLRCPIWWFRNPTKLFNPAF</sequence>
<protein>
    <submittedName>
        <fullName evidence="1">Uncharacterized protein</fullName>
    </submittedName>
</protein>
<evidence type="ECO:0000313" key="2">
    <source>
        <dbReference type="Proteomes" id="UP000182284"/>
    </source>
</evidence>
<gene>
    <name evidence="1" type="ORF">SAMN04488117_11750</name>
</gene>
<evidence type="ECO:0000313" key="1">
    <source>
        <dbReference type="EMBL" id="SDG34214.1"/>
    </source>
</evidence>
<dbReference type="AlphaFoldDB" id="A0A1G7TGR6"/>
<proteinExistence type="predicted"/>
<dbReference type="EMBL" id="FNBL01000017">
    <property type="protein sequence ID" value="SDG34214.1"/>
    <property type="molecule type" value="Genomic_DNA"/>
</dbReference>
<name>A0A1G7TGR6_9RHOB</name>
<dbReference type="Proteomes" id="UP000182284">
    <property type="component" value="Unassembled WGS sequence"/>
</dbReference>
<organism evidence="1 2">
    <name type="scientific">Celeribacter baekdonensis</name>
    <dbReference type="NCBI Taxonomy" id="875171"/>
    <lineage>
        <taxon>Bacteria</taxon>
        <taxon>Pseudomonadati</taxon>
        <taxon>Pseudomonadota</taxon>
        <taxon>Alphaproteobacteria</taxon>
        <taxon>Rhodobacterales</taxon>
        <taxon>Roseobacteraceae</taxon>
        <taxon>Celeribacter</taxon>
    </lineage>
</organism>
<reference evidence="1 2" key="1">
    <citation type="submission" date="2016-10" db="EMBL/GenBank/DDBJ databases">
        <authorList>
            <person name="de Groot N.N."/>
        </authorList>
    </citation>
    <scope>NUCLEOTIDE SEQUENCE [LARGE SCALE GENOMIC DNA]</scope>
    <source>
        <strain evidence="1 2">DSM 27375</strain>
    </source>
</reference>